<sequence>MKAFKYIYEHHMDDADLFMKADEDTSVNLENLRYFLSGQNKNQPVYFCQHFKALVQQGVFSSGACYQLSKESPRRFGTQRSKASVCRQDGGAEDVEMEECMENLGAKVGNSTDKLGRSRFHFFDPETHLKGNYGDWYYKYDTNGTKKEPCHCNSSLQIFLLI</sequence>
<dbReference type="GO" id="GO:0016263">
    <property type="term" value="F:glycoprotein-N-acetylgalactosamine 3-beta-galactosyltransferase activity"/>
    <property type="evidence" value="ECO:0007669"/>
    <property type="project" value="TreeGrafter"/>
</dbReference>
<comment type="caution">
    <text evidence="7">The sequence shown here is derived from an EMBL/GenBank/DDBJ whole genome shotgun (WGS) entry which is preliminary data.</text>
</comment>
<keyword evidence="3" id="KW-0812">Transmembrane</keyword>
<evidence type="ECO:0008006" key="9">
    <source>
        <dbReference type="Google" id="ProtNLM"/>
    </source>
</evidence>
<accession>A0A9D4M0G9</accession>
<dbReference type="EMBL" id="JAIWYP010000002">
    <property type="protein sequence ID" value="KAH3868567.1"/>
    <property type="molecule type" value="Genomic_DNA"/>
</dbReference>
<evidence type="ECO:0000313" key="7">
    <source>
        <dbReference type="EMBL" id="KAH3868567.1"/>
    </source>
</evidence>
<dbReference type="PANTHER" id="PTHR23033">
    <property type="entry name" value="BETA1,3-GALACTOSYLTRANSFERASE"/>
    <property type="match status" value="1"/>
</dbReference>
<protein>
    <recommendedName>
        <fullName evidence="9">N-acetylgalactosaminide beta-1,3-galactosyltransferase</fullName>
    </recommendedName>
</protein>
<evidence type="ECO:0000256" key="2">
    <source>
        <dbReference type="ARBA" id="ARBA00006462"/>
    </source>
</evidence>
<evidence type="ECO:0000256" key="6">
    <source>
        <dbReference type="ARBA" id="ARBA00023136"/>
    </source>
</evidence>
<keyword evidence="8" id="KW-1185">Reference proteome</keyword>
<evidence type="ECO:0000256" key="5">
    <source>
        <dbReference type="ARBA" id="ARBA00022989"/>
    </source>
</evidence>
<comment type="similarity">
    <text evidence="2">Belongs to the glycosyltransferase 31 family. Beta3-Gal-T subfamily.</text>
</comment>
<comment type="subcellular location">
    <subcellularLocation>
        <location evidence="1">Membrane</location>
        <topology evidence="1">Single-pass type II membrane protein</topology>
    </subcellularLocation>
</comment>
<reference evidence="7" key="1">
    <citation type="journal article" date="2019" name="bioRxiv">
        <title>The Genome of the Zebra Mussel, Dreissena polymorpha: A Resource for Invasive Species Research.</title>
        <authorList>
            <person name="McCartney M.A."/>
            <person name="Auch B."/>
            <person name="Kono T."/>
            <person name="Mallez S."/>
            <person name="Zhang Y."/>
            <person name="Obille A."/>
            <person name="Becker A."/>
            <person name="Abrahante J.E."/>
            <person name="Garbe J."/>
            <person name="Badalamenti J.P."/>
            <person name="Herman A."/>
            <person name="Mangelson H."/>
            <person name="Liachko I."/>
            <person name="Sullivan S."/>
            <person name="Sone E.D."/>
            <person name="Koren S."/>
            <person name="Silverstein K.A.T."/>
            <person name="Beckman K.B."/>
            <person name="Gohl D.M."/>
        </authorList>
    </citation>
    <scope>NUCLEOTIDE SEQUENCE</scope>
    <source>
        <strain evidence="7">Duluth1</strain>
        <tissue evidence="7">Whole animal</tissue>
    </source>
</reference>
<name>A0A9D4M0G9_DREPO</name>
<reference evidence="7" key="2">
    <citation type="submission" date="2020-11" db="EMBL/GenBank/DDBJ databases">
        <authorList>
            <person name="McCartney M.A."/>
            <person name="Auch B."/>
            <person name="Kono T."/>
            <person name="Mallez S."/>
            <person name="Becker A."/>
            <person name="Gohl D.M."/>
            <person name="Silverstein K.A.T."/>
            <person name="Koren S."/>
            <person name="Bechman K.B."/>
            <person name="Herman A."/>
            <person name="Abrahante J.E."/>
            <person name="Garbe J."/>
        </authorList>
    </citation>
    <scope>NUCLEOTIDE SEQUENCE</scope>
    <source>
        <strain evidence="7">Duluth1</strain>
        <tissue evidence="7">Whole animal</tissue>
    </source>
</reference>
<gene>
    <name evidence="7" type="ORF">DPMN_031716</name>
</gene>
<evidence type="ECO:0000256" key="1">
    <source>
        <dbReference type="ARBA" id="ARBA00004606"/>
    </source>
</evidence>
<dbReference type="Proteomes" id="UP000828390">
    <property type="component" value="Unassembled WGS sequence"/>
</dbReference>
<dbReference type="Gene3D" id="3.90.550.50">
    <property type="match status" value="1"/>
</dbReference>
<keyword evidence="4" id="KW-0735">Signal-anchor</keyword>
<dbReference type="PANTHER" id="PTHR23033:SF14">
    <property type="entry name" value="GLYCOPROTEIN-N-ACETYLGALACTOSAMINE 3-BETA-GALACTOSYLTRANSFERASE 1-RELATED"/>
    <property type="match status" value="1"/>
</dbReference>
<evidence type="ECO:0000256" key="4">
    <source>
        <dbReference type="ARBA" id="ARBA00022968"/>
    </source>
</evidence>
<keyword evidence="5" id="KW-1133">Transmembrane helix</keyword>
<evidence type="ECO:0000256" key="3">
    <source>
        <dbReference type="ARBA" id="ARBA00022692"/>
    </source>
</evidence>
<dbReference type="InterPro" id="IPR026050">
    <property type="entry name" value="C1GALT1/C1GALT1_chp1"/>
</dbReference>
<dbReference type="GO" id="GO:0016020">
    <property type="term" value="C:membrane"/>
    <property type="evidence" value="ECO:0007669"/>
    <property type="project" value="UniProtKB-SubCell"/>
</dbReference>
<organism evidence="7 8">
    <name type="scientific">Dreissena polymorpha</name>
    <name type="common">Zebra mussel</name>
    <name type="synonym">Mytilus polymorpha</name>
    <dbReference type="NCBI Taxonomy" id="45954"/>
    <lineage>
        <taxon>Eukaryota</taxon>
        <taxon>Metazoa</taxon>
        <taxon>Spiralia</taxon>
        <taxon>Lophotrochozoa</taxon>
        <taxon>Mollusca</taxon>
        <taxon>Bivalvia</taxon>
        <taxon>Autobranchia</taxon>
        <taxon>Heteroconchia</taxon>
        <taxon>Euheterodonta</taxon>
        <taxon>Imparidentia</taxon>
        <taxon>Neoheterodontei</taxon>
        <taxon>Myida</taxon>
        <taxon>Dreissenoidea</taxon>
        <taxon>Dreissenidae</taxon>
        <taxon>Dreissena</taxon>
    </lineage>
</organism>
<proteinExistence type="inferred from homology"/>
<evidence type="ECO:0000313" key="8">
    <source>
        <dbReference type="Proteomes" id="UP000828390"/>
    </source>
</evidence>
<keyword evidence="6" id="KW-0472">Membrane</keyword>
<dbReference type="AlphaFoldDB" id="A0A9D4M0G9"/>